<reference evidence="2" key="1">
    <citation type="journal article" date="2022" name="bioRxiv">
        <title>Sequencing and chromosome-scale assembly of the giantPleurodeles waltlgenome.</title>
        <authorList>
            <person name="Brown T."/>
            <person name="Elewa A."/>
            <person name="Iarovenko S."/>
            <person name="Subramanian E."/>
            <person name="Araus A.J."/>
            <person name="Petzold A."/>
            <person name="Susuki M."/>
            <person name="Suzuki K.-i.T."/>
            <person name="Hayashi T."/>
            <person name="Toyoda A."/>
            <person name="Oliveira C."/>
            <person name="Osipova E."/>
            <person name="Leigh N.D."/>
            <person name="Simon A."/>
            <person name="Yun M.H."/>
        </authorList>
    </citation>
    <scope>NUCLEOTIDE SEQUENCE</scope>
    <source>
        <strain evidence="2">20211129_DDA</strain>
        <tissue evidence="2">Liver</tissue>
    </source>
</reference>
<comment type="caution">
    <text evidence="2">The sequence shown here is derived from an EMBL/GenBank/DDBJ whole genome shotgun (WGS) entry which is preliminary data.</text>
</comment>
<feature type="region of interest" description="Disordered" evidence="1">
    <location>
        <begin position="1"/>
        <end position="20"/>
    </location>
</feature>
<keyword evidence="3" id="KW-1185">Reference proteome</keyword>
<dbReference type="EMBL" id="JANPWB010000003">
    <property type="protein sequence ID" value="KAJ1200066.1"/>
    <property type="molecule type" value="Genomic_DNA"/>
</dbReference>
<evidence type="ECO:0000313" key="3">
    <source>
        <dbReference type="Proteomes" id="UP001066276"/>
    </source>
</evidence>
<dbReference type="Proteomes" id="UP001066276">
    <property type="component" value="Chromosome 2_1"/>
</dbReference>
<gene>
    <name evidence="2" type="ORF">NDU88_003894</name>
</gene>
<dbReference type="AlphaFoldDB" id="A0AAV7VI84"/>
<evidence type="ECO:0000256" key="1">
    <source>
        <dbReference type="SAM" id="MobiDB-lite"/>
    </source>
</evidence>
<proteinExistence type="predicted"/>
<accession>A0AAV7VI84</accession>
<evidence type="ECO:0000313" key="2">
    <source>
        <dbReference type="EMBL" id="KAJ1200066.1"/>
    </source>
</evidence>
<name>A0AAV7VI84_PLEWA</name>
<organism evidence="2 3">
    <name type="scientific">Pleurodeles waltl</name>
    <name type="common">Iberian ribbed newt</name>
    <dbReference type="NCBI Taxonomy" id="8319"/>
    <lineage>
        <taxon>Eukaryota</taxon>
        <taxon>Metazoa</taxon>
        <taxon>Chordata</taxon>
        <taxon>Craniata</taxon>
        <taxon>Vertebrata</taxon>
        <taxon>Euteleostomi</taxon>
        <taxon>Amphibia</taxon>
        <taxon>Batrachia</taxon>
        <taxon>Caudata</taxon>
        <taxon>Salamandroidea</taxon>
        <taxon>Salamandridae</taxon>
        <taxon>Pleurodelinae</taxon>
        <taxon>Pleurodeles</taxon>
    </lineage>
</organism>
<protein>
    <submittedName>
        <fullName evidence="2">Uncharacterized protein</fullName>
    </submittedName>
</protein>
<sequence length="204" mass="23215">MQFSSAAGMDQHNAHQQDLSFESRRLARLTEQEARKDEAHNDSKGDIQTDVDLKALLIQLKSSFKTVHVKLDILTSLLDQMKQHVDMHEDRLDHFENCVSNVDDAQADFKGYLLRMDNVLNIIKAKNEDLEERAGWNNLWIIEFPESTTINKMEAYVEALLCELFGDALSLVFIVEQAHHSLRLHPSTGALAPPIAVCLLNYTE</sequence>